<sequence length="339" mass="37705">MIRDYQGHWKKSSASTKAPASKQFSIDVGAYNVFPVTLNIQAMPFGDYEPFTFDAAGVELFGMKGGNGPPLLLLHGHPQTHQIWHRLAGVLAQHFTVIATDLRGYGASAKPVSDARHTPYSKRAMAADQVAVMRHFGFERFMVCAHDRGARVAHRMALDFPQAVDRLMLLDIAPTLAMYDATDRAFATAYFHWFFLIQPEPLPELLIGAHPDAYVERVMGSRHAGLAPFAPHALQAYRDALRQPGAVHAMCEDYRASATIDLDHDRADIECGNRLACPLRVLWGKEGVIEQCFEPLAEWRRVARDVSGRALPSGHYIPEEVPDELLAEILAFFEASEEA</sequence>
<accession>A0A158F5R1</accession>
<dbReference type="AlphaFoldDB" id="A0A158F5R1"/>
<evidence type="ECO:0000259" key="1">
    <source>
        <dbReference type="Pfam" id="PF00561"/>
    </source>
</evidence>
<dbReference type="PANTHER" id="PTHR43329">
    <property type="entry name" value="EPOXIDE HYDROLASE"/>
    <property type="match status" value="1"/>
</dbReference>
<dbReference type="SUPFAM" id="SSF53474">
    <property type="entry name" value="alpha/beta-Hydrolases"/>
    <property type="match status" value="1"/>
</dbReference>
<dbReference type="Gene3D" id="3.40.50.1820">
    <property type="entry name" value="alpha/beta hydrolase"/>
    <property type="match status" value="1"/>
</dbReference>
<dbReference type="Pfam" id="PF00561">
    <property type="entry name" value="Abhydrolase_1"/>
    <property type="match status" value="1"/>
</dbReference>
<proteinExistence type="predicted"/>
<evidence type="ECO:0000313" key="2">
    <source>
        <dbReference type="EMBL" id="SAL15218.1"/>
    </source>
</evidence>
<dbReference type="EMBL" id="FCOK02000003">
    <property type="protein sequence ID" value="SAL15218.1"/>
    <property type="molecule type" value="Genomic_DNA"/>
</dbReference>
<name>A0A158F5R1_9BURK</name>
<dbReference type="InterPro" id="IPR000073">
    <property type="entry name" value="AB_hydrolase_1"/>
</dbReference>
<reference evidence="2 3" key="1">
    <citation type="submission" date="2016-01" db="EMBL/GenBank/DDBJ databases">
        <authorList>
            <person name="Oliw E.H."/>
        </authorList>
    </citation>
    <scope>NUCLEOTIDE SEQUENCE [LARGE SCALE GENOMIC DNA]</scope>
    <source>
        <strain evidence="2">LMG 27134</strain>
    </source>
</reference>
<keyword evidence="2" id="KW-0378">Hydrolase</keyword>
<dbReference type="GO" id="GO:0016787">
    <property type="term" value="F:hydrolase activity"/>
    <property type="evidence" value="ECO:0007669"/>
    <property type="project" value="UniProtKB-KW"/>
</dbReference>
<dbReference type="InterPro" id="IPR029058">
    <property type="entry name" value="AB_hydrolase_fold"/>
</dbReference>
<dbReference type="Proteomes" id="UP000054683">
    <property type="component" value="Unassembled WGS sequence"/>
</dbReference>
<protein>
    <submittedName>
        <fullName evidence="2">Hydrolase</fullName>
    </submittedName>
</protein>
<organism evidence="2 3">
    <name type="scientific">Caballeronia udeis</name>
    <dbReference type="NCBI Taxonomy" id="1232866"/>
    <lineage>
        <taxon>Bacteria</taxon>
        <taxon>Pseudomonadati</taxon>
        <taxon>Pseudomonadota</taxon>
        <taxon>Betaproteobacteria</taxon>
        <taxon>Burkholderiales</taxon>
        <taxon>Burkholderiaceae</taxon>
        <taxon>Caballeronia</taxon>
    </lineage>
</organism>
<feature type="domain" description="AB hydrolase-1" evidence="1">
    <location>
        <begin position="69"/>
        <end position="212"/>
    </location>
</feature>
<evidence type="ECO:0000313" key="3">
    <source>
        <dbReference type="Proteomes" id="UP000054683"/>
    </source>
</evidence>
<gene>
    <name evidence="2" type="ORF">AWB69_00693</name>
</gene>